<accession>A0A915Z158</accession>
<organism evidence="1 2">
    <name type="scientific">Rhizophagus irregularis</name>
    <dbReference type="NCBI Taxonomy" id="588596"/>
    <lineage>
        <taxon>Eukaryota</taxon>
        <taxon>Fungi</taxon>
        <taxon>Fungi incertae sedis</taxon>
        <taxon>Mucoromycota</taxon>
        <taxon>Glomeromycotina</taxon>
        <taxon>Glomeromycetes</taxon>
        <taxon>Glomerales</taxon>
        <taxon>Glomeraceae</taxon>
        <taxon>Rhizophagus</taxon>
    </lineage>
</organism>
<dbReference type="VEuPathDB" id="FungiDB:RhiirFUN_021354"/>
<dbReference type="EMBL" id="CAGKOT010000012">
    <property type="protein sequence ID" value="CAB5358274.1"/>
    <property type="molecule type" value="Genomic_DNA"/>
</dbReference>
<name>A0A915Z158_9GLOM</name>
<dbReference type="AlphaFoldDB" id="A0A915Z158"/>
<dbReference type="Proteomes" id="UP000684084">
    <property type="component" value="Unassembled WGS sequence"/>
</dbReference>
<proteinExistence type="predicted"/>
<reference evidence="1" key="1">
    <citation type="submission" date="2020-05" db="EMBL/GenBank/DDBJ databases">
        <authorList>
            <person name="Rincon C."/>
            <person name="Sanders R I."/>
            <person name="Robbins C."/>
            <person name="Chaturvedi A."/>
        </authorList>
    </citation>
    <scope>NUCLEOTIDE SEQUENCE</scope>
    <source>
        <strain evidence="1">CHB12</strain>
    </source>
</reference>
<dbReference type="OrthoDB" id="2372095at2759"/>
<comment type="caution">
    <text evidence="1">The sequence shown here is derived from an EMBL/GenBank/DDBJ whole genome shotgun (WGS) entry which is preliminary data.</text>
</comment>
<evidence type="ECO:0000313" key="2">
    <source>
        <dbReference type="Proteomes" id="UP000684084"/>
    </source>
</evidence>
<protein>
    <submittedName>
        <fullName evidence="1">Uncharacterized protein</fullName>
    </submittedName>
</protein>
<evidence type="ECO:0000313" key="1">
    <source>
        <dbReference type="EMBL" id="CAB5358274.1"/>
    </source>
</evidence>
<sequence length="106" mass="12379">MQKSQNLTLIYLYINTVRLTDLTIIEYNRKTHFWILANIDDTDRELIFGEIKPPYCNITINQRIIKLAEFMKGSIDYFISIYGYVAGLETYGILICGSEIKYLAQI</sequence>
<gene>
    <name evidence="1" type="ORF">CHRIB12_LOCUS7237</name>
</gene>